<keyword evidence="2" id="KW-0472">Membrane</keyword>
<dbReference type="RefSeq" id="WP_105483193.1">
    <property type="nucleotide sequence ID" value="NZ_NIGF01000005.1"/>
</dbReference>
<evidence type="ECO:0000256" key="1">
    <source>
        <dbReference type="SAM" id="MobiDB-lite"/>
    </source>
</evidence>
<evidence type="ECO:0000313" key="4">
    <source>
        <dbReference type="EMBL" id="PQV64401.1"/>
    </source>
</evidence>
<accession>A0A2S8SUC6</accession>
<sequence>MNRNSSRFLFAPALTLTLCSAVSLNYAAWAQPSSVNQIGASSAGQSSEENSRKGAPANDLSNGISGNVPDAEAADTTYGVNSPGRLIGPAPENGESDPRFPNERDTSSGGDNAGNNKSTAAGSAQAPVPGIGDKSTPGAAQNGGQTSVLNEGLPSAAEENSGGNAGTGSGGPGGAGGNAGGDARRGMSAPQNTQNPGDVGRETLGAAPYAIAGGAVMIGAFLATMLWARAKKNR</sequence>
<feature type="compositionally biased region" description="Gly residues" evidence="1">
    <location>
        <begin position="163"/>
        <end position="180"/>
    </location>
</feature>
<organism evidence="4 5">
    <name type="scientific">Abditibacterium utsteinense</name>
    <dbReference type="NCBI Taxonomy" id="1960156"/>
    <lineage>
        <taxon>Bacteria</taxon>
        <taxon>Pseudomonadati</taxon>
        <taxon>Abditibacteriota</taxon>
        <taxon>Abditibacteriia</taxon>
        <taxon>Abditibacteriales</taxon>
        <taxon>Abditibacteriaceae</taxon>
        <taxon>Abditibacterium</taxon>
    </lineage>
</organism>
<feature type="compositionally biased region" description="Polar residues" evidence="1">
    <location>
        <begin position="107"/>
        <end position="122"/>
    </location>
</feature>
<dbReference type="InParanoid" id="A0A2S8SUC6"/>
<evidence type="ECO:0000313" key="5">
    <source>
        <dbReference type="Proteomes" id="UP000237684"/>
    </source>
</evidence>
<reference evidence="4 5" key="1">
    <citation type="journal article" date="2018" name="Syst. Appl. Microbiol.">
        <title>Abditibacterium utsteinense sp. nov., the first cultivated member of candidate phylum FBP, isolated from ice-free Antarctic soil samples.</title>
        <authorList>
            <person name="Tahon G."/>
            <person name="Tytgat B."/>
            <person name="Lebbe L."/>
            <person name="Carlier A."/>
            <person name="Willems A."/>
        </authorList>
    </citation>
    <scope>NUCLEOTIDE SEQUENCE [LARGE SCALE GENOMIC DNA]</scope>
    <source>
        <strain evidence="4 5">LMG 29911</strain>
    </source>
</reference>
<dbReference type="EMBL" id="NIGF01000005">
    <property type="protein sequence ID" value="PQV64401.1"/>
    <property type="molecule type" value="Genomic_DNA"/>
</dbReference>
<feature type="compositionally biased region" description="Polar residues" evidence="1">
    <location>
        <begin position="37"/>
        <end position="48"/>
    </location>
</feature>
<keyword evidence="5" id="KW-1185">Reference proteome</keyword>
<evidence type="ECO:0000256" key="3">
    <source>
        <dbReference type="SAM" id="SignalP"/>
    </source>
</evidence>
<keyword evidence="2" id="KW-1133">Transmembrane helix</keyword>
<keyword evidence="2" id="KW-0812">Transmembrane</keyword>
<keyword evidence="3" id="KW-0732">Signal</keyword>
<feature type="signal peptide" evidence="3">
    <location>
        <begin position="1"/>
        <end position="27"/>
    </location>
</feature>
<protein>
    <submittedName>
        <fullName evidence="4">Uncharacterized protein</fullName>
    </submittedName>
</protein>
<gene>
    <name evidence="4" type="ORF">B1R32_10582</name>
</gene>
<dbReference type="Proteomes" id="UP000237684">
    <property type="component" value="Unassembled WGS sequence"/>
</dbReference>
<evidence type="ECO:0000256" key="2">
    <source>
        <dbReference type="SAM" id="Phobius"/>
    </source>
</evidence>
<feature type="compositionally biased region" description="Polar residues" evidence="1">
    <location>
        <begin position="138"/>
        <end position="149"/>
    </location>
</feature>
<comment type="caution">
    <text evidence="4">The sequence shown here is derived from an EMBL/GenBank/DDBJ whole genome shotgun (WGS) entry which is preliminary data.</text>
</comment>
<feature type="chain" id="PRO_5015671838" evidence="3">
    <location>
        <begin position="28"/>
        <end position="234"/>
    </location>
</feature>
<proteinExistence type="predicted"/>
<feature type="transmembrane region" description="Helical" evidence="2">
    <location>
        <begin position="206"/>
        <end position="228"/>
    </location>
</feature>
<feature type="region of interest" description="Disordered" evidence="1">
    <location>
        <begin position="37"/>
        <end position="202"/>
    </location>
</feature>
<dbReference type="AlphaFoldDB" id="A0A2S8SUC6"/>
<feature type="compositionally biased region" description="Basic and acidic residues" evidence="1">
    <location>
        <begin position="96"/>
        <end position="106"/>
    </location>
</feature>
<name>A0A2S8SUC6_9BACT</name>